<evidence type="ECO:0000313" key="2">
    <source>
        <dbReference type="EMBL" id="EQB31831.1"/>
    </source>
</evidence>
<gene>
    <name evidence="2" type="ORF">M529_12725</name>
</gene>
<dbReference type="EMBL" id="AUWY01000088">
    <property type="protein sequence ID" value="EQB31831.1"/>
    <property type="molecule type" value="Genomic_DNA"/>
</dbReference>
<dbReference type="InterPro" id="IPR041519">
    <property type="entry name" value="HEPN_RiboL-PSP"/>
</dbReference>
<name>T0J1H4_9SPHN</name>
<reference evidence="2 3" key="1">
    <citation type="journal article" date="2013" name="Genome Announc.">
        <title>Draft Genome Sequence of Sphingobium ummariense Strain RL-3, a Hexachlorocyclohexane-Degrading Bacterium.</title>
        <authorList>
            <person name="Kohli P."/>
            <person name="Dua A."/>
            <person name="Sangwan N."/>
            <person name="Oldach P."/>
            <person name="Khurana J.P."/>
            <person name="Lal R."/>
        </authorList>
    </citation>
    <scope>NUCLEOTIDE SEQUENCE [LARGE SCALE GENOMIC DNA]</scope>
    <source>
        <strain evidence="2 3">RL-3</strain>
    </source>
</reference>
<evidence type="ECO:0000313" key="3">
    <source>
        <dbReference type="Proteomes" id="UP000015523"/>
    </source>
</evidence>
<dbReference type="AlphaFoldDB" id="T0J1H4"/>
<proteinExistence type="predicted"/>
<sequence>MARFGVVLVCGYVERCVEVIILNRLTARAQPRVLQFIKTYFKKGTNYDCEAICQLLIRFDQGWSNAFRKTIEANDGWEASLASAYALRNSIAHGGDGNKGLPSVEAFYSDCKSIVTALIEATKN</sequence>
<comment type="caution">
    <text evidence="2">The sequence shown here is derived from an EMBL/GenBank/DDBJ whole genome shotgun (WGS) entry which is preliminary data.</text>
</comment>
<dbReference type="Pfam" id="PF18735">
    <property type="entry name" value="HEPN_RiboL-PSP"/>
    <property type="match status" value="1"/>
</dbReference>
<keyword evidence="3" id="KW-1185">Reference proteome</keyword>
<dbReference type="Proteomes" id="UP000015523">
    <property type="component" value="Unassembled WGS sequence"/>
</dbReference>
<accession>T0J1H4</accession>
<organism evidence="2 3">
    <name type="scientific">Sphingobium ummariense RL-3</name>
    <dbReference type="NCBI Taxonomy" id="1346791"/>
    <lineage>
        <taxon>Bacteria</taxon>
        <taxon>Pseudomonadati</taxon>
        <taxon>Pseudomonadota</taxon>
        <taxon>Alphaproteobacteria</taxon>
        <taxon>Sphingomonadales</taxon>
        <taxon>Sphingomonadaceae</taxon>
        <taxon>Sphingobium</taxon>
    </lineage>
</organism>
<protein>
    <recommendedName>
        <fullName evidence="1">RiboL-PSP-HEPN domain-containing protein</fullName>
    </recommendedName>
</protein>
<evidence type="ECO:0000259" key="1">
    <source>
        <dbReference type="Pfam" id="PF18735"/>
    </source>
</evidence>
<feature type="domain" description="RiboL-PSP-HEPN" evidence="1">
    <location>
        <begin position="2"/>
        <end position="123"/>
    </location>
</feature>